<protein>
    <submittedName>
        <fullName evidence="1">Uncharacterized protein</fullName>
    </submittedName>
</protein>
<sequence>MAHVNECPVTNTLVPGRAINVSEDIERENNFHFDRPRAQIKSANSGKRSSRRPALAFFFLAPSGPDAGCRTFTSRGTRKGIRRRGFNFPLKCFKAGGRRRHGAGRAGRRARPARADPLTSFAGDFNLMVCRMNFLTRHFAKFTSLQIPDCAGSSAESLM</sequence>
<name>A0A4C1U319_EUMVA</name>
<evidence type="ECO:0000313" key="1">
    <source>
        <dbReference type="EMBL" id="GBP20454.1"/>
    </source>
</evidence>
<evidence type="ECO:0000313" key="2">
    <source>
        <dbReference type="Proteomes" id="UP000299102"/>
    </source>
</evidence>
<keyword evidence="2" id="KW-1185">Reference proteome</keyword>
<reference evidence="1 2" key="1">
    <citation type="journal article" date="2019" name="Commun. Biol.">
        <title>The bagworm genome reveals a unique fibroin gene that provides high tensile strength.</title>
        <authorList>
            <person name="Kono N."/>
            <person name="Nakamura H."/>
            <person name="Ohtoshi R."/>
            <person name="Tomita M."/>
            <person name="Numata K."/>
            <person name="Arakawa K."/>
        </authorList>
    </citation>
    <scope>NUCLEOTIDE SEQUENCE [LARGE SCALE GENOMIC DNA]</scope>
</reference>
<dbReference type="AlphaFoldDB" id="A0A4C1U319"/>
<organism evidence="1 2">
    <name type="scientific">Eumeta variegata</name>
    <name type="common">Bagworm moth</name>
    <name type="synonym">Eumeta japonica</name>
    <dbReference type="NCBI Taxonomy" id="151549"/>
    <lineage>
        <taxon>Eukaryota</taxon>
        <taxon>Metazoa</taxon>
        <taxon>Ecdysozoa</taxon>
        <taxon>Arthropoda</taxon>
        <taxon>Hexapoda</taxon>
        <taxon>Insecta</taxon>
        <taxon>Pterygota</taxon>
        <taxon>Neoptera</taxon>
        <taxon>Endopterygota</taxon>
        <taxon>Lepidoptera</taxon>
        <taxon>Glossata</taxon>
        <taxon>Ditrysia</taxon>
        <taxon>Tineoidea</taxon>
        <taxon>Psychidae</taxon>
        <taxon>Oiketicinae</taxon>
        <taxon>Eumeta</taxon>
    </lineage>
</organism>
<dbReference type="Proteomes" id="UP000299102">
    <property type="component" value="Unassembled WGS sequence"/>
</dbReference>
<dbReference type="EMBL" id="BGZK01000118">
    <property type="protein sequence ID" value="GBP20454.1"/>
    <property type="molecule type" value="Genomic_DNA"/>
</dbReference>
<gene>
    <name evidence="1" type="ORF">EVAR_14703_1</name>
</gene>
<proteinExistence type="predicted"/>
<comment type="caution">
    <text evidence="1">The sequence shown here is derived from an EMBL/GenBank/DDBJ whole genome shotgun (WGS) entry which is preliminary data.</text>
</comment>
<accession>A0A4C1U319</accession>